<name>X0YE70_9ZZZZ</name>
<evidence type="ECO:0000313" key="1">
    <source>
        <dbReference type="EMBL" id="GAG35116.1"/>
    </source>
</evidence>
<proteinExistence type="predicted"/>
<dbReference type="EMBL" id="BARS01045652">
    <property type="protein sequence ID" value="GAG35116.1"/>
    <property type="molecule type" value="Genomic_DNA"/>
</dbReference>
<sequence>MTGLVKFCAVAIAAAGFAALTSGTLRAEECKT</sequence>
<gene>
    <name evidence="1" type="ORF">S01H1_68821</name>
</gene>
<comment type="caution">
    <text evidence="1">The sequence shown here is derived from an EMBL/GenBank/DDBJ whole genome shotgun (WGS) entry which is preliminary data.</text>
</comment>
<feature type="non-terminal residue" evidence="1">
    <location>
        <position position="32"/>
    </location>
</feature>
<protein>
    <submittedName>
        <fullName evidence="1">Uncharacterized protein</fullName>
    </submittedName>
</protein>
<reference evidence="1" key="1">
    <citation type="journal article" date="2014" name="Front. Microbiol.">
        <title>High frequency of phylogenetically diverse reductive dehalogenase-homologous genes in deep subseafloor sedimentary metagenomes.</title>
        <authorList>
            <person name="Kawai M."/>
            <person name="Futagami T."/>
            <person name="Toyoda A."/>
            <person name="Takaki Y."/>
            <person name="Nishi S."/>
            <person name="Hori S."/>
            <person name="Arai W."/>
            <person name="Tsubouchi T."/>
            <person name="Morono Y."/>
            <person name="Uchiyama I."/>
            <person name="Ito T."/>
            <person name="Fujiyama A."/>
            <person name="Inagaki F."/>
            <person name="Takami H."/>
        </authorList>
    </citation>
    <scope>NUCLEOTIDE SEQUENCE</scope>
    <source>
        <strain evidence="1">Expedition CK06-06</strain>
    </source>
</reference>
<organism evidence="1">
    <name type="scientific">marine sediment metagenome</name>
    <dbReference type="NCBI Taxonomy" id="412755"/>
    <lineage>
        <taxon>unclassified sequences</taxon>
        <taxon>metagenomes</taxon>
        <taxon>ecological metagenomes</taxon>
    </lineage>
</organism>
<accession>X0YE70</accession>
<dbReference type="AlphaFoldDB" id="X0YE70"/>